<dbReference type="PANTHER" id="PTHR43182:SF1">
    <property type="entry name" value="COBALT-PRECORRIN-7 C(5)-METHYLTRANSFERASE"/>
    <property type="match status" value="1"/>
</dbReference>
<feature type="region of interest" description="Disordered" evidence="6">
    <location>
        <begin position="385"/>
        <end position="406"/>
    </location>
</feature>
<evidence type="ECO:0000313" key="8">
    <source>
        <dbReference type="EMBL" id="TDD67240.1"/>
    </source>
</evidence>
<evidence type="ECO:0000259" key="7">
    <source>
        <dbReference type="Pfam" id="PF00590"/>
    </source>
</evidence>
<dbReference type="SUPFAM" id="SSF53790">
    <property type="entry name" value="Tetrapyrrole methylase"/>
    <property type="match status" value="1"/>
</dbReference>
<dbReference type="GO" id="GO:0008276">
    <property type="term" value="F:protein methyltransferase activity"/>
    <property type="evidence" value="ECO:0007669"/>
    <property type="project" value="InterPro"/>
</dbReference>
<dbReference type="AlphaFoldDB" id="A0A4R5A801"/>
<dbReference type="Proteomes" id="UP000294513">
    <property type="component" value="Unassembled WGS sequence"/>
</dbReference>
<dbReference type="CDD" id="cd11644">
    <property type="entry name" value="Precorrin-6Y-MT"/>
    <property type="match status" value="1"/>
</dbReference>
<evidence type="ECO:0000256" key="6">
    <source>
        <dbReference type="SAM" id="MobiDB-lite"/>
    </source>
</evidence>
<keyword evidence="4" id="KW-0808">Transferase</keyword>
<dbReference type="PANTHER" id="PTHR43182">
    <property type="entry name" value="COBALT-PRECORRIN-6B C(15)-METHYLTRANSFERASE (DECARBOXYLATING)"/>
    <property type="match status" value="1"/>
</dbReference>
<dbReference type="InterPro" id="IPR035996">
    <property type="entry name" value="4pyrrol_Methylase_sf"/>
</dbReference>
<name>A0A4R5A801_9ACTN</name>
<keyword evidence="5" id="KW-0949">S-adenosyl-L-methionine</keyword>
<reference evidence="8 9" key="1">
    <citation type="submission" date="2019-03" db="EMBL/GenBank/DDBJ databases">
        <title>Draft genome sequences of novel Actinobacteria.</title>
        <authorList>
            <person name="Sahin N."/>
            <person name="Ay H."/>
            <person name="Saygin H."/>
        </authorList>
    </citation>
    <scope>NUCLEOTIDE SEQUENCE [LARGE SCALE GENOMIC DNA]</scope>
    <source>
        <strain evidence="8 9">H3C3</strain>
    </source>
</reference>
<organism evidence="8 9">
    <name type="scientific">Actinomadura rubrisoli</name>
    <dbReference type="NCBI Taxonomy" id="2530368"/>
    <lineage>
        <taxon>Bacteria</taxon>
        <taxon>Bacillati</taxon>
        <taxon>Actinomycetota</taxon>
        <taxon>Actinomycetes</taxon>
        <taxon>Streptosporangiales</taxon>
        <taxon>Thermomonosporaceae</taxon>
        <taxon>Actinomadura</taxon>
    </lineage>
</organism>
<dbReference type="GO" id="GO:0009236">
    <property type="term" value="P:cobalamin biosynthetic process"/>
    <property type="evidence" value="ECO:0007669"/>
    <property type="project" value="UniProtKB-UniPathway"/>
</dbReference>
<gene>
    <name evidence="8" type="ORF">E1298_39605</name>
</gene>
<dbReference type="Pfam" id="PF00590">
    <property type="entry name" value="TP_methylase"/>
    <property type="match status" value="1"/>
</dbReference>
<dbReference type="UniPathway" id="UPA00148"/>
<keyword evidence="3" id="KW-0489">Methyltransferase</keyword>
<evidence type="ECO:0000256" key="4">
    <source>
        <dbReference type="ARBA" id="ARBA00022679"/>
    </source>
</evidence>
<evidence type="ECO:0000256" key="2">
    <source>
        <dbReference type="ARBA" id="ARBA00022573"/>
    </source>
</evidence>
<evidence type="ECO:0000256" key="3">
    <source>
        <dbReference type="ARBA" id="ARBA00022603"/>
    </source>
</evidence>
<keyword evidence="9" id="KW-1185">Reference proteome</keyword>
<proteinExistence type="predicted"/>
<dbReference type="InterPro" id="IPR014776">
    <property type="entry name" value="4pyrrole_Mease_sub2"/>
</dbReference>
<dbReference type="InterPro" id="IPR012818">
    <property type="entry name" value="CbiE"/>
</dbReference>
<dbReference type="SUPFAM" id="SSF53335">
    <property type="entry name" value="S-adenosyl-L-methionine-dependent methyltransferases"/>
    <property type="match status" value="1"/>
</dbReference>
<dbReference type="Gene3D" id="3.40.50.150">
    <property type="entry name" value="Vaccinia Virus protein VP39"/>
    <property type="match status" value="1"/>
</dbReference>
<dbReference type="InterPro" id="IPR029063">
    <property type="entry name" value="SAM-dependent_MTases_sf"/>
</dbReference>
<protein>
    <submittedName>
        <fullName evidence="8">Cobalamin biosynthesis bifunctional protein CbiET</fullName>
    </submittedName>
</protein>
<dbReference type="InterPro" id="IPR050714">
    <property type="entry name" value="Cobalamin_biosynth_MTase"/>
</dbReference>
<dbReference type="GO" id="GO:0032259">
    <property type="term" value="P:methylation"/>
    <property type="evidence" value="ECO:0007669"/>
    <property type="project" value="UniProtKB-KW"/>
</dbReference>
<accession>A0A4R5A801</accession>
<comment type="pathway">
    <text evidence="1">Cofactor biosynthesis; adenosylcobalamin biosynthesis.</text>
</comment>
<dbReference type="EMBL" id="SMKU01000365">
    <property type="protein sequence ID" value="TDD67240.1"/>
    <property type="molecule type" value="Genomic_DNA"/>
</dbReference>
<comment type="caution">
    <text evidence="8">The sequence shown here is derived from an EMBL/GenBank/DDBJ whole genome shotgun (WGS) entry which is preliminary data.</text>
</comment>
<dbReference type="InterPro" id="IPR000878">
    <property type="entry name" value="4pyrrol_Mease"/>
</dbReference>
<dbReference type="RefSeq" id="WP_131902524.1">
    <property type="nucleotide sequence ID" value="NZ_SMKU01000365.1"/>
</dbReference>
<evidence type="ECO:0000256" key="5">
    <source>
        <dbReference type="ARBA" id="ARBA00022691"/>
    </source>
</evidence>
<dbReference type="Gene3D" id="3.30.950.10">
    <property type="entry name" value="Methyltransferase, Cobalt-precorrin-4 Transmethylase, Domain 2"/>
    <property type="match status" value="1"/>
</dbReference>
<evidence type="ECO:0000313" key="9">
    <source>
        <dbReference type="Proteomes" id="UP000294513"/>
    </source>
</evidence>
<sequence>MLTIIGRDGTPLPEPALAAVRDAALLVGEPGRLADLPVARGVRTLATNDPVGALQGIDVTEQNVVVVVDGDPGYFGIVRELLEQGHAPDVLPSTPLVARAFAQAGLPWEDALVVSARDGNLRRAANACRAHPKVAVLTGPGAGPAELARALFPVTPRSFVVCEDLDGPRERVVYVRPAEATTRPWNDPDVVLVLDNRRALGETGWISGAALGPAGWALPQDAFGEGTGARLPGARLPGARLGLSPDVRAFVLAKLGPRIGDMVWDVESGDGSVGIECARFGAAVVAIERDKATCDRIRESVRLHGVKVAMACGDVRSTIDHMPEPDAVFIGRGGPETVQACAALNPDRIVVIAADGETQPILDALVKRGFTAEAVQLQATRLTLRTSDTADTPGAASAPSPEPADPVIVVWGERGARSVPRRPSRTVRPIETISALPADLGGPEV</sequence>
<feature type="domain" description="Tetrapyrrole methylase" evidence="7">
    <location>
        <begin position="60"/>
        <end position="173"/>
    </location>
</feature>
<keyword evidence="2" id="KW-0169">Cobalamin biosynthesis</keyword>
<dbReference type="OrthoDB" id="9787825at2"/>
<evidence type="ECO:0000256" key="1">
    <source>
        <dbReference type="ARBA" id="ARBA00004953"/>
    </source>
</evidence>